<dbReference type="AlphaFoldDB" id="A0A9X7B785"/>
<protein>
    <recommendedName>
        <fullName evidence="1">HNH domain-containing protein</fullName>
    </recommendedName>
</protein>
<dbReference type="RefSeq" id="WP_097987139.1">
    <property type="nucleotide sequence ID" value="NZ_NTQQ01000111.1"/>
</dbReference>
<reference evidence="2 3" key="1">
    <citation type="submission" date="2017-09" db="EMBL/GenBank/DDBJ databases">
        <title>Large-scale bioinformatics analysis of Bacillus genomes uncovers conserved roles of natural products in bacterial physiology.</title>
        <authorList>
            <consortium name="Agbiome Team Llc"/>
            <person name="Bleich R.M."/>
            <person name="Grubbs K.J."/>
            <person name="Santa Maria K.C."/>
            <person name="Allen S.E."/>
            <person name="Farag S."/>
            <person name="Shank E.A."/>
            <person name="Bowers A."/>
        </authorList>
    </citation>
    <scope>NUCLEOTIDE SEQUENCE [LARGE SCALE GENOMIC DNA]</scope>
    <source>
        <strain evidence="2 3">AFS060282</strain>
    </source>
</reference>
<dbReference type="GO" id="GO:0003676">
    <property type="term" value="F:nucleic acid binding"/>
    <property type="evidence" value="ECO:0007669"/>
    <property type="project" value="InterPro"/>
</dbReference>
<comment type="caution">
    <text evidence="2">The sequence shown here is derived from an EMBL/GenBank/DDBJ whole genome shotgun (WGS) entry which is preliminary data.</text>
</comment>
<dbReference type="Gene3D" id="1.10.30.50">
    <property type="match status" value="1"/>
</dbReference>
<dbReference type="GO" id="GO:0004519">
    <property type="term" value="F:endonuclease activity"/>
    <property type="evidence" value="ECO:0007669"/>
    <property type="project" value="InterPro"/>
</dbReference>
<proteinExistence type="predicted"/>
<gene>
    <name evidence="2" type="ORF">COK98_26205</name>
</gene>
<name>A0A9X7B785_BACCE</name>
<sequence length="163" mass="18750">MNKKCSKCHEIKSGIEFHKNKARKDGLEAYCKICACEQKRKRRENGGNFTKKQKEATFKKYGRFCQICGNNDEDKLQIDHLLPQIVCKPNTASVEANAWVLCVVCNRKKDKRIIFELIGKVPKHVLGPMLLKKHANVIVQGRFEKVPITIGNKQFTEVKFKCD</sequence>
<dbReference type="GO" id="GO:0008270">
    <property type="term" value="F:zinc ion binding"/>
    <property type="evidence" value="ECO:0007669"/>
    <property type="project" value="InterPro"/>
</dbReference>
<evidence type="ECO:0000259" key="1">
    <source>
        <dbReference type="Pfam" id="PF01844"/>
    </source>
</evidence>
<evidence type="ECO:0000313" key="2">
    <source>
        <dbReference type="EMBL" id="PFV02781.1"/>
    </source>
</evidence>
<feature type="domain" description="HNH" evidence="1">
    <location>
        <begin position="65"/>
        <end position="111"/>
    </location>
</feature>
<dbReference type="EMBL" id="NVDQ01000039">
    <property type="protein sequence ID" value="PFV02781.1"/>
    <property type="molecule type" value="Genomic_DNA"/>
</dbReference>
<dbReference type="Proteomes" id="UP000226257">
    <property type="component" value="Unassembled WGS sequence"/>
</dbReference>
<dbReference type="InterPro" id="IPR002711">
    <property type="entry name" value="HNH"/>
</dbReference>
<evidence type="ECO:0000313" key="3">
    <source>
        <dbReference type="Proteomes" id="UP000226257"/>
    </source>
</evidence>
<organism evidence="2 3">
    <name type="scientific">Bacillus cereus</name>
    <dbReference type="NCBI Taxonomy" id="1396"/>
    <lineage>
        <taxon>Bacteria</taxon>
        <taxon>Bacillati</taxon>
        <taxon>Bacillota</taxon>
        <taxon>Bacilli</taxon>
        <taxon>Bacillales</taxon>
        <taxon>Bacillaceae</taxon>
        <taxon>Bacillus</taxon>
        <taxon>Bacillus cereus group</taxon>
    </lineage>
</organism>
<dbReference type="Pfam" id="PF01844">
    <property type="entry name" value="HNH"/>
    <property type="match status" value="1"/>
</dbReference>
<accession>A0A9X7B785</accession>